<comment type="subcellular location">
    <subcellularLocation>
        <location evidence="2">Cell inner membrane</location>
        <topology evidence="2">Single-pass type II membrane protein</topology>
    </subcellularLocation>
    <subcellularLocation>
        <location evidence="12">Cell membrane</location>
        <topology evidence="12">Single-pass type II membrane protein</topology>
    </subcellularLocation>
</comment>
<keyword evidence="6" id="KW-1003">Cell membrane</keyword>
<dbReference type="EMBL" id="JPHD02000001">
    <property type="protein sequence ID" value="KGE53752.1"/>
    <property type="molecule type" value="Genomic_DNA"/>
</dbReference>
<accession>A0A098Q6X8</accession>
<keyword evidence="11" id="KW-0472">Membrane</keyword>
<comment type="subunit">
    <text evidence="4">The accessory proteins ExbB and ExbD seem to form a complex with TonB.</text>
</comment>
<evidence type="ECO:0000313" key="14">
    <source>
        <dbReference type="Proteomes" id="UP000028012"/>
    </source>
</evidence>
<dbReference type="HOGENOM" id="CLU_085305_1_1_6"/>
<organism evidence="13 14">
    <name type="scientific">Xanthomonas axonopodis pv. vasculorum</name>
    <dbReference type="NCBI Taxonomy" id="325777"/>
    <lineage>
        <taxon>Bacteria</taxon>
        <taxon>Pseudomonadati</taxon>
        <taxon>Pseudomonadota</taxon>
        <taxon>Gammaproteobacteria</taxon>
        <taxon>Lysobacterales</taxon>
        <taxon>Lysobacteraceae</taxon>
        <taxon>Xanthomonas</taxon>
    </lineage>
</organism>
<evidence type="ECO:0000256" key="8">
    <source>
        <dbReference type="ARBA" id="ARBA00022692"/>
    </source>
</evidence>
<dbReference type="Proteomes" id="UP000028012">
    <property type="component" value="Unassembled WGS sequence"/>
</dbReference>
<keyword evidence="5 12" id="KW-0813">Transport</keyword>
<keyword evidence="8 12" id="KW-0812">Transmembrane</keyword>
<comment type="function">
    <text evidence="1">Involved in the TonB-dependent energy-dependent transport of various receptor-bound substrates.</text>
</comment>
<dbReference type="GO" id="GO:0015031">
    <property type="term" value="P:protein transport"/>
    <property type="evidence" value="ECO:0007669"/>
    <property type="project" value="UniProtKB-KW"/>
</dbReference>
<gene>
    <name evidence="13" type="ORF">GW15_0200210</name>
</gene>
<keyword evidence="9 12" id="KW-0653">Protein transport</keyword>
<dbReference type="GO" id="GO:0005886">
    <property type="term" value="C:plasma membrane"/>
    <property type="evidence" value="ECO:0007669"/>
    <property type="project" value="UniProtKB-SubCell"/>
</dbReference>
<evidence type="ECO:0000256" key="5">
    <source>
        <dbReference type="ARBA" id="ARBA00022448"/>
    </source>
</evidence>
<evidence type="ECO:0000313" key="13">
    <source>
        <dbReference type="EMBL" id="KGE53752.1"/>
    </source>
</evidence>
<evidence type="ECO:0000256" key="11">
    <source>
        <dbReference type="ARBA" id="ARBA00023136"/>
    </source>
</evidence>
<dbReference type="AlphaFoldDB" id="A0A098Q6X8"/>
<dbReference type="GO" id="GO:0022857">
    <property type="term" value="F:transmembrane transporter activity"/>
    <property type="evidence" value="ECO:0007669"/>
    <property type="project" value="InterPro"/>
</dbReference>
<dbReference type="Pfam" id="PF02472">
    <property type="entry name" value="ExbD"/>
    <property type="match status" value="1"/>
</dbReference>
<dbReference type="Gene3D" id="3.30.420.270">
    <property type="match status" value="1"/>
</dbReference>
<evidence type="ECO:0000256" key="9">
    <source>
        <dbReference type="ARBA" id="ARBA00022927"/>
    </source>
</evidence>
<keyword evidence="7" id="KW-0997">Cell inner membrane</keyword>
<comment type="similarity">
    <text evidence="3 12">Belongs to the ExbD/TolR family.</text>
</comment>
<evidence type="ECO:0000256" key="12">
    <source>
        <dbReference type="RuleBase" id="RU003879"/>
    </source>
</evidence>
<dbReference type="PANTHER" id="PTHR30558:SF12">
    <property type="entry name" value="BIOPOLYMER TRANSPORT PROTEIN EXBD"/>
    <property type="match status" value="1"/>
</dbReference>
<comment type="caution">
    <text evidence="13">The sequence shown here is derived from an EMBL/GenBank/DDBJ whole genome shotgun (WGS) entry which is preliminary data.</text>
</comment>
<sequence length="135" mass="14385">MAFSTAGNRGPLAEINVTPLVDVMLVLLIIFIVTAPMVTRTIAVDLPQHSSQVTTPLEPPAPIALRVDANGQLFWNASPVTLPQLQSRLIEQMQATAGNQPELRIAASADAEYAVMASVLAAAKNAQVQRIAFVQ</sequence>
<proteinExistence type="inferred from homology"/>
<evidence type="ECO:0000256" key="3">
    <source>
        <dbReference type="ARBA" id="ARBA00005811"/>
    </source>
</evidence>
<dbReference type="PANTHER" id="PTHR30558">
    <property type="entry name" value="EXBD MEMBRANE COMPONENT OF PMF-DRIVEN MACROMOLECULE IMPORT SYSTEM"/>
    <property type="match status" value="1"/>
</dbReference>
<name>A0A098Q6X8_9XANT</name>
<evidence type="ECO:0000256" key="10">
    <source>
        <dbReference type="ARBA" id="ARBA00022989"/>
    </source>
</evidence>
<dbReference type="eggNOG" id="COG0848">
    <property type="taxonomic scope" value="Bacteria"/>
</dbReference>
<dbReference type="RefSeq" id="WP_042820900.1">
    <property type="nucleotide sequence ID" value="NZ_CP053649.1"/>
</dbReference>
<keyword evidence="10" id="KW-1133">Transmembrane helix</keyword>
<evidence type="ECO:0000256" key="1">
    <source>
        <dbReference type="ARBA" id="ARBA00003540"/>
    </source>
</evidence>
<evidence type="ECO:0000256" key="6">
    <source>
        <dbReference type="ARBA" id="ARBA00022475"/>
    </source>
</evidence>
<protein>
    <submittedName>
        <fullName evidence="13">Biopolymer transporter ExbD</fullName>
    </submittedName>
</protein>
<dbReference type="GeneID" id="58001034"/>
<evidence type="ECO:0000256" key="7">
    <source>
        <dbReference type="ARBA" id="ARBA00022519"/>
    </source>
</evidence>
<dbReference type="STRING" id="325777.GW15_0200210"/>
<reference evidence="13 14" key="1">
    <citation type="submission" date="2014-09" db="EMBL/GenBank/DDBJ databases">
        <title>A draft genome sequence for Xanthomonas axonopodis pv. vasculorum NCPPB 900.</title>
        <authorList>
            <person name="Harrison J."/>
            <person name="Studholme D.J."/>
        </authorList>
    </citation>
    <scope>NUCLEOTIDE SEQUENCE [LARGE SCALE GENOMIC DNA]</scope>
    <source>
        <strain evidence="13 14">NCPPB 900</strain>
    </source>
</reference>
<evidence type="ECO:0000256" key="4">
    <source>
        <dbReference type="ARBA" id="ARBA00011471"/>
    </source>
</evidence>
<dbReference type="InterPro" id="IPR003400">
    <property type="entry name" value="ExbD"/>
</dbReference>
<evidence type="ECO:0000256" key="2">
    <source>
        <dbReference type="ARBA" id="ARBA00004249"/>
    </source>
</evidence>